<evidence type="ECO:0000313" key="1">
    <source>
        <dbReference type="EMBL" id="ABE52940.1"/>
    </source>
</evidence>
<dbReference type="HOGENOM" id="CLU_1307820_0_0_2"/>
<protein>
    <submittedName>
        <fullName evidence="1">Uncharacterized protein</fullName>
    </submittedName>
</protein>
<dbReference type="OrthoDB" id="142214at2157"/>
<dbReference type="RefSeq" id="WP_011500080.1">
    <property type="nucleotide sequence ID" value="NC_007955.1"/>
</dbReference>
<gene>
    <name evidence="1" type="ordered locus">Mbur_2064</name>
</gene>
<dbReference type="EMBL" id="CP000300">
    <property type="protein sequence ID" value="ABE52940.1"/>
    <property type="molecule type" value="Genomic_DNA"/>
</dbReference>
<dbReference type="Proteomes" id="UP000001979">
    <property type="component" value="Chromosome"/>
</dbReference>
<proteinExistence type="predicted"/>
<accession>Q12UD6</accession>
<dbReference type="AlphaFoldDB" id="Q12UD6"/>
<name>Q12UD6_METBU</name>
<dbReference type="KEGG" id="mbu:Mbur_2064"/>
<evidence type="ECO:0000313" key="2">
    <source>
        <dbReference type="Proteomes" id="UP000001979"/>
    </source>
</evidence>
<reference evidence="2" key="1">
    <citation type="journal article" date="2009" name="ISME J.">
        <title>The genome sequence of the psychrophilic archaeon, Methanococcoides burtonii: the role of genome evolution in cold adaptation.</title>
        <authorList>
            <person name="Allen M.A."/>
            <person name="Lauro F.M."/>
            <person name="Williams T.J."/>
            <person name="Burg D."/>
            <person name="Siddiqui K.S."/>
            <person name="De Francisci D."/>
            <person name="Chong K.W."/>
            <person name="Pilak O."/>
            <person name="Chew H.H."/>
            <person name="De Maere M.Z."/>
            <person name="Ting L."/>
            <person name="Katrib M."/>
            <person name="Ng C."/>
            <person name="Sowers K.R."/>
            <person name="Galperin M.Y."/>
            <person name="Anderson I.J."/>
            <person name="Ivanova N."/>
            <person name="Dalin E."/>
            <person name="Martinez M."/>
            <person name="Lapidus A."/>
            <person name="Hauser L."/>
            <person name="Land M."/>
            <person name="Thomas T."/>
            <person name="Cavicchioli R."/>
        </authorList>
    </citation>
    <scope>NUCLEOTIDE SEQUENCE [LARGE SCALE GENOMIC DNA]</scope>
    <source>
        <strain evidence="2">DSM 6242 / NBRC 107633 / OCM 468 / ACE-M</strain>
    </source>
</reference>
<keyword evidence="2" id="KW-1185">Reference proteome</keyword>
<organism evidence="1 2">
    <name type="scientific">Methanococcoides burtonii (strain DSM 6242 / NBRC 107633 / OCM 468 / ACE-M)</name>
    <dbReference type="NCBI Taxonomy" id="259564"/>
    <lineage>
        <taxon>Archaea</taxon>
        <taxon>Methanobacteriati</taxon>
        <taxon>Methanobacteriota</taxon>
        <taxon>Stenosarchaea group</taxon>
        <taxon>Methanomicrobia</taxon>
        <taxon>Methanosarcinales</taxon>
        <taxon>Methanosarcinaceae</taxon>
        <taxon>Methanococcoides</taxon>
    </lineage>
</organism>
<sequence>MKTKGIRMAALFMAMLVVSMFAVAPAMACAPQEPIDKSDEKKVLKVVSDEISLPEEYTISNNPDTDGFIFNYQESAGSFKLYDISKDYEITEVWSGTSSMVVGGYHVSLVSDKGHEVSVNIAGDPTSKSGEITVYDSASGMVTTQSIDCYEKCEDTCSDLGNMGCGASCPYLCLALGPTGVGYVACVAICFGICYMDITVYCDAICQAVC</sequence>
<dbReference type="GeneID" id="3997446"/>